<reference evidence="6 7" key="1">
    <citation type="journal article" date="2013" name="PLoS ONE">
        <title>Assembly-driven community genomics of a hypersaline microbial ecosystem.</title>
        <authorList>
            <person name="Podell S."/>
            <person name="Ugalde J.A."/>
            <person name="Narasingarao P."/>
            <person name="Banfield J.F."/>
            <person name="Heidelberg K.B."/>
            <person name="Allen E.E."/>
        </authorList>
    </citation>
    <scope>NUCLEOTIDE SEQUENCE [LARGE SCALE GENOMIC DNA]</scope>
    <source>
        <strain evidence="7">J07HQW1</strain>
    </source>
</reference>
<evidence type="ECO:0000313" key="6">
    <source>
        <dbReference type="EMBL" id="ERG90852.1"/>
    </source>
</evidence>
<dbReference type="GO" id="GO:0009097">
    <property type="term" value="P:isoleucine biosynthetic process"/>
    <property type="evidence" value="ECO:0007669"/>
    <property type="project" value="TreeGrafter"/>
</dbReference>
<dbReference type="InterPro" id="IPR050147">
    <property type="entry name" value="Ser/Thr_Dehydratase"/>
</dbReference>
<dbReference type="InterPro" id="IPR036052">
    <property type="entry name" value="TrpB-like_PALP_sf"/>
</dbReference>
<dbReference type="Pfam" id="PF00291">
    <property type="entry name" value="PALP"/>
    <property type="match status" value="1"/>
</dbReference>
<dbReference type="STRING" id="1238424.J07HQW1_00880"/>
<dbReference type="PANTHER" id="PTHR48078:SF6">
    <property type="entry name" value="L-THREONINE DEHYDRATASE CATABOLIC TDCB"/>
    <property type="match status" value="1"/>
</dbReference>
<evidence type="ECO:0000256" key="1">
    <source>
        <dbReference type="ARBA" id="ARBA00001933"/>
    </source>
</evidence>
<evidence type="ECO:0000313" key="7">
    <source>
        <dbReference type="Proteomes" id="UP000030649"/>
    </source>
</evidence>
<comment type="cofactor">
    <cofactor evidence="1">
        <name>pyridoxal 5'-phosphate</name>
        <dbReference type="ChEBI" id="CHEBI:597326"/>
    </cofactor>
</comment>
<dbReference type="Gene3D" id="3.40.50.1100">
    <property type="match status" value="2"/>
</dbReference>
<keyword evidence="2" id="KW-0663">Pyridoxal phosphate</keyword>
<dbReference type="SUPFAM" id="SSF53686">
    <property type="entry name" value="Tryptophan synthase beta subunit-like PLP-dependent enzymes"/>
    <property type="match status" value="1"/>
</dbReference>
<evidence type="ECO:0000256" key="2">
    <source>
        <dbReference type="ARBA" id="ARBA00022898"/>
    </source>
</evidence>
<dbReference type="EMBL" id="KE356560">
    <property type="protein sequence ID" value="ERG90852.1"/>
    <property type="molecule type" value="Genomic_DNA"/>
</dbReference>
<dbReference type="Proteomes" id="UP000030649">
    <property type="component" value="Unassembled WGS sequence"/>
</dbReference>
<accession>U1PBC8</accession>
<dbReference type="CDD" id="cd01563">
    <property type="entry name" value="Thr-synth_1"/>
    <property type="match status" value="1"/>
</dbReference>
<protein>
    <submittedName>
        <fullName evidence="6">Threonine synthase</fullName>
    </submittedName>
</protein>
<evidence type="ECO:0000256" key="4">
    <source>
        <dbReference type="SAM" id="MobiDB-lite"/>
    </source>
</evidence>
<evidence type="ECO:0000256" key="3">
    <source>
        <dbReference type="ARBA" id="ARBA00023239"/>
    </source>
</evidence>
<feature type="domain" description="Tryptophan synthase beta chain-like PALP" evidence="5">
    <location>
        <begin position="87"/>
        <end position="389"/>
    </location>
</feature>
<dbReference type="GO" id="GO:0006567">
    <property type="term" value="P:L-threonine catabolic process"/>
    <property type="evidence" value="ECO:0007669"/>
    <property type="project" value="TreeGrafter"/>
</dbReference>
<organism evidence="6 7">
    <name type="scientific">Haloquadratum walsbyi J07HQW1</name>
    <dbReference type="NCBI Taxonomy" id="1238424"/>
    <lineage>
        <taxon>Archaea</taxon>
        <taxon>Methanobacteriati</taxon>
        <taxon>Methanobacteriota</taxon>
        <taxon>Stenosarchaea group</taxon>
        <taxon>Halobacteria</taxon>
        <taxon>Halobacteriales</taxon>
        <taxon>Haloferacaceae</taxon>
        <taxon>Haloquadratum</taxon>
    </lineage>
</organism>
<dbReference type="GO" id="GO:0006565">
    <property type="term" value="P:L-serine catabolic process"/>
    <property type="evidence" value="ECO:0007669"/>
    <property type="project" value="TreeGrafter"/>
</dbReference>
<sequence>MRTTESFRGLYCTASDDQHDLTATGPTDAGGRLEPMYETSSIGWGTDPNAFERGSNTDTDTDTDTERNITTRSMWRYEELLPFVDPITAGEGDTPLVTAPQLAAEVGVETLAIKDESRNPTGTILDRGLSSAVTAARETDAELLALATPGNAGQSAAAYAGMAGLRSYAFVPSRTPFSNKAMVNVHGSEMRVAGGRYPDAEDALTEQLQSDWYTLQEFDNPYRHDGIKTVAFELAEAHEWSVPDAVVVPAGTGEIVAGVAKGFRELNDANILTAMPQLYAAQPSGCAPIADAAADNAGTVEPWENPDTIVGELEIPDPNGGTAALEAIEECNGEIITVDDDAILEAAVVAAQHAGLEIGTAGGAAIAAVDKLADRDVFDSTDTVIAVNTESGTKTADVLRSHLMGKGI</sequence>
<dbReference type="GO" id="GO:0003941">
    <property type="term" value="F:L-serine ammonia-lyase activity"/>
    <property type="evidence" value="ECO:0007669"/>
    <property type="project" value="TreeGrafter"/>
</dbReference>
<proteinExistence type="predicted"/>
<name>U1PBC8_9EURY</name>
<evidence type="ECO:0000259" key="5">
    <source>
        <dbReference type="Pfam" id="PF00291"/>
    </source>
</evidence>
<gene>
    <name evidence="6" type="ORF">J07HQW1_00880</name>
</gene>
<feature type="region of interest" description="Disordered" evidence="4">
    <location>
        <begin position="40"/>
        <end position="65"/>
    </location>
</feature>
<dbReference type="AlphaFoldDB" id="U1PBC8"/>
<dbReference type="HOGENOM" id="CLU_028142_4_1_2"/>
<dbReference type="GO" id="GO:0004794">
    <property type="term" value="F:threonine deaminase activity"/>
    <property type="evidence" value="ECO:0007669"/>
    <property type="project" value="TreeGrafter"/>
</dbReference>
<dbReference type="PANTHER" id="PTHR48078">
    <property type="entry name" value="THREONINE DEHYDRATASE, MITOCHONDRIAL-RELATED"/>
    <property type="match status" value="1"/>
</dbReference>
<dbReference type="InterPro" id="IPR001926">
    <property type="entry name" value="TrpB-like_PALP"/>
</dbReference>
<keyword evidence="3" id="KW-0456">Lyase</keyword>